<dbReference type="Proteomes" id="UP000002668">
    <property type="component" value="Genome"/>
</dbReference>
<keyword evidence="3" id="KW-1185">Reference proteome</keyword>
<name>E4ZNC9_LEPMJ</name>
<evidence type="ECO:0000313" key="2">
    <source>
        <dbReference type="EMBL" id="CBX92988.1"/>
    </source>
</evidence>
<sequence>MTSNARACLPPAVRLPVFPANLSARFFSLCTQCGSDRRVNGPDKRQRPGVGPAVVTPQPTLVSVGDVTGGAQSGSSRTSVAGAWLCVW</sequence>
<proteinExistence type="predicted"/>
<protein>
    <submittedName>
        <fullName evidence="2">Predicted protein</fullName>
    </submittedName>
</protein>
<dbReference type="HOGENOM" id="CLU_2469495_0_0_1"/>
<dbReference type="EMBL" id="FP929105">
    <property type="protein sequence ID" value="CBX92988.1"/>
    <property type="molecule type" value="Genomic_DNA"/>
</dbReference>
<dbReference type="VEuPathDB" id="FungiDB:LEMA_uP038890.1"/>
<feature type="region of interest" description="Disordered" evidence="1">
    <location>
        <begin position="38"/>
        <end position="57"/>
    </location>
</feature>
<evidence type="ECO:0000256" key="1">
    <source>
        <dbReference type="SAM" id="MobiDB-lite"/>
    </source>
</evidence>
<reference evidence="3" key="1">
    <citation type="journal article" date="2011" name="Nat. Commun.">
        <title>Effector diversification within compartments of the Leptosphaeria maculans genome affected by Repeat-Induced Point mutations.</title>
        <authorList>
            <person name="Rouxel T."/>
            <person name="Grandaubert J."/>
            <person name="Hane J.K."/>
            <person name="Hoede C."/>
            <person name="van de Wouw A.P."/>
            <person name="Couloux A."/>
            <person name="Dominguez V."/>
            <person name="Anthouard V."/>
            <person name="Bally P."/>
            <person name="Bourras S."/>
            <person name="Cozijnsen A.J."/>
            <person name="Ciuffetti L.M."/>
            <person name="Degrave A."/>
            <person name="Dilmaghani A."/>
            <person name="Duret L."/>
            <person name="Fudal I."/>
            <person name="Goodwin S.B."/>
            <person name="Gout L."/>
            <person name="Glaser N."/>
            <person name="Linglin J."/>
            <person name="Kema G.H.J."/>
            <person name="Lapalu N."/>
            <person name="Lawrence C.B."/>
            <person name="May K."/>
            <person name="Meyer M."/>
            <person name="Ollivier B."/>
            <person name="Poulain J."/>
            <person name="Schoch C.L."/>
            <person name="Simon A."/>
            <person name="Spatafora J.W."/>
            <person name="Stachowiak A."/>
            <person name="Turgeon B.G."/>
            <person name="Tyler B.M."/>
            <person name="Vincent D."/>
            <person name="Weissenbach J."/>
            <person name="Amselem J."/>
            <person name="Quesneville H."/>
            <person name="Oliver R.P."/>
            <person name="Wincker P."/>
            <person name="Balesdent M.-H."/>
            <person name="Howlett B.J."/>
        </authorList>
    </citation>
    <scope>NUCLEOTIDE SEQUENCE [LARGE SCALE GENOMIC DNA]</scope>
    <source>
        <strain evidence="3">JN3 / isolate v23.1.3 / race Av1-4-5-6-7-8</strain>
    </source>
</reference>
<evidence type="ECO:0000313" key="3">
    <source>
        <dbReference type="Proteomes" id="UP000002668"/>
    </source>
</evidence>
<gene>
    <name evidence="2" type="ORF">LEMA_uP038890.1</name>
</gene>
<organism evidence="3">
    <name type="scientific">Leptosphaeria maculans (strain JN3 / isolate v23.1.3 / race Av1-4-5-6-7-8)</name>
    <name type="common">Blackleg fungus</name>
    <name type="synonym">Phoma lingam</name>
    <dbReference type="NCBI Taxonomy" id="985895"/>
    <lineage>
        <taxon>Eukaryota</taxon>
        <taxon>Fungi</taxon>
        <taxon>Dikarya</taxon>
        <taxon>Ascomycota</taxon>
        <taxon>Pezizomycotina</taxon>
        <taxon>Dothideomycetes</taxon>
        <taxon>Pleosporomycetidae</taxon>
        <taxon>Pleosporales</taxon>
        <taxon>Pleosporineae</taxon>
        <taxon>Leptosphaeriaceae</taxon>
        <taxon>Plenodomus</taxon>
        <taxon>Plenodomus lingam/Leptosphaeria maculans species complex</taxon>
    </lineage>
</organism>
<dbReference type="AlphaFoldDB" id="E4ZNC9"/>
<dbReference type="InParanoid" id="E4ZNC9"/>
<accession>E4ZNC9</accession>